<feature type="transmembrane region" description="Helical" evidence="1">
    <location>
        <begin position="12"/>
        <end position="30"/>
    </location>
</feature>
<keyword evidence="1" id="KW-0472">Membrane</keyword>
<protein>
    <submittedName>
        <fullName evidence="2">Uncharacterized protein</fullName>
    </submittedName>
</protein>
<evidence type="ECO:0000256" key="1">
    <source>
        <dbReference type="SAM" id="Phobius"/>
    </source>
</evidence>
<reference evidence="2" key="1">
    <citation type="submission" date="2018-02" db="EMBL/GenBank/DDBJ databases">
        <title>Rhizophora mucronata_Transcriptome.</title>
        <authorList>
            <person name="Meera S.P."/>
            <person name="Sreeshan A."/>
            <person name="Augustine A."/>
        </authorList>
    </citation>
    <scope>NUCLEOTIDE SEQUENCE</scope>
    <source>
        <tissue evidence="2">Leaf</tissue>
    </source>
</reference>
<name>A0A2P2PH94_RHIMU</name>
<keyword evidence="1" id="KW-1133">Transmembrane helix</keyword>
<proteinExistence type="predicted"/>
<organism evidence="2">
    <name type="scientific">Rhizophora mucronata</name>
    <name type="common">Asiatic mangrove</name>
    <dbReference type="NCBI Taxonomy" id="61149"/>
    <lineage>
        <taxon>Eukaryota</taxon>
        <taxon>Viridiplantae</taxon>
        <taxon>Streptophyta</taxon>
        <taxon>Embryophyta</taxon>
        <taxon>Tracheophyta</taxon>
        <taxon>Spermatophyta</taxon>
        <taxon>Magnoliopsida</taxon>
        <taxon>eudicotyledons</taxon>
        <taxon>Gunneridae</taxon>
        <taxon>Pentapetalae</taxon>
        <taxon>rosids</taxon>
        <taxon>fabids</taxon>
        <taxon>Malpighiales</taxon>
        <taxon>Rhizophoraceae</taxon>
        <taxon>Rhizophora</taxon>
    </lineage>
</organism>
<accession>A0A2P2PH94</accession>
<keyword evidence="1" id="KW-0812">Transmembrane</keyword>
<evidence type="ECO:0000313" key="2">
    <source>
        <dbReference type="EMBL" id="MBX54011.1"/>
    </source>
</evidence>
<dbReference type="EMBL" id="GGEC01073527">
    <property type="protein sequence ID" value="MBX54011.1"/>
    <property type="molecule type" value="Transcribed_RNA"/>
</dbReference>
<dbReference type="AlphaFoldDB" id="A0A2P2PH94"/>
<sequence>MYNMGKKRKRGLVTYCFYFLFFLFFEMIIGY</sequence>